<accession>A0ABW1IWW6</accession>
<reference evidence="2" key="1">
    <citation type="journal article" date="2019" name="Int. J. Syst. Evol. Microbiol.">
        <title>The Global Catalogue of Microorganisms (GCM) 10K type strain sequencing project: providing services to taxonomists for standard genome sequencing and annotation.</title>
        <authorList>
            <consortium name="The Broad Institute Genomics Platform"/>
            <consortium name="The Broad Institute Genome Sequencing Center for Infectious Disease"/>
            <person name="Wu L."/>
            <person name="Ma J."/>
        </authorList>
    </citation>
    <scope>NUCLEOTIDE SEQUENCE [LARGE SCALE GENOMIC DNA]</scope>
    <source>
        <strain evidence="2">CCM 8391</strain>
    </source>
</reference>
<name>A0ABW1IWW6_9PSEU</name>
<evidence type="ECO:0000313" key="2">
    <source>
        <dbReference type="Proteomes" id="UP001596302"/>
    </source>
</evidence>
<dbReference type="Proteomes" id="UP001596302">
    <property type="component" value="Unassembled WGS sequence"/>
</dbReference>
<organism evidence="1 2">
    <name type="scientific">Pseudonocardia hispaniensis</name>
    <dbReference type="NCBI Taxonomy" id="904933"/>
    <lineage>
        <taxon>Bacteria</taxon>
        <taxon>Bacillati</taxon>
        <taxon>Actinomycetota</taxon>
        <taxon>Actinomycetes</taxon>
        <taxon>Pseudonocardiales</taxon>
        <taxon>Pseudonocardiaceae</taxon>
        <taxon>Pseudonocardia</taxon>
    </lineage>
</organism>
<dbReference type="EMBL" id="JBHSQW010000001">
    <property type="protein sequence ID" value="MFC5992827.1"/>
    <property type="molecule type" value="Genomic_DNA"/>
</dbReference>
<keyword evidence="2" id="KW-1185">Reference proteome</keyword>
<protein>
    <submittedName>
        <fullName evidence="1">Uncharacterized protein</fullName>
    </submittedName>
</protein>
<proteinExistence type="predicted"/>
<dbReference type="RefSeq" id="WP_379581747.1">
    <property type="nucleotide sequence ID" value="NZ_JBHSQW010000001.1"/>
</dbReference>
<gene>
    <name evidence="1" type="ORF">ACFQE5_01220</name>
</gene>
<sequence>MRMIMTIGGVGTPMTRGALGARLGADPRMGHLLVERFAKKPPMVCRLVSPIVTDSTTGVSVPRRRYRP</sequence>
<evidence type="ECO:0000313" key="1">
    <source>
        <dbReference type="EMBL" id="MFC5992827.1"/>
    </source>
</evidence>
<comment type="caution">
    <text evidence="1">The sequence shown here is derived from an EMBL/GenBank/DDBJ whole genome shotgun (WGS) entry which is preliminary data.</text>
</comment>